<comment type="catalytic activity">
    <reaction evidence="11">
        <text>a fatty acyl-[ACP] + malonyl-[ACP] + H(+) = a 3-oxoacyl-[ACP] + holo-[ACP] + CO2</text>
        <dbReference type="Rhea" id="RHEA:22836"/>
        <dbReference type="Rhea" id="RHEA-COMP:9623"/>
        <dbReference type="Rhea" id="RHEA-COMP:9685"/>
        <dbReference type="Rhea" id="RHEA-COMP:9916"/>
        <dbReference type="Rhea" id="RHEA-COMP:14125"/>
        <dbReference type="ChEBI" id="CHEBI:15378"/>
        <dbReference type="ChEBI" id="CHEBI:16526"/>
        <dbReference type="ChEBI" id="CHEBI:64479"/>
        <dbReference type="ChEBI" id="CHEBI:78449"/>
        <dbReference type="ChEBI" id="CHEBI:78776"/>
        <dbReference type="ChEBI" id="CHEBI:138651"/>
    </reaction>
</comment>
<keyword evidence="9 11" id="KW-0275">Fatty acid biosynthesis</keyword>
<dbReference type="RefSeq" id="WP_047759913.1">
    <property type="nucleotide sequence ID" value="NZ_CP091510.1"/>
</dbReference>
<dbReference type="UniPathway" id="UPA00094"/>
<organism evidence="15 16">
    <name type="scientific">Neisseria arctica</name>
    <dbReference type="NCBI Taxonomy" id="1470200"/>
    <lineage>
        <taxon>Bacteria</taxon>
        <taxon>Pseudomonadati</taxon>
        <taxon>Pseudomonadota</taxon>
        <taxon>Betaproteobacteria</taxon>
        <taxon>Neisseriales</taxon>
        <taxon>Neisseriaceae</taxon>
        <taxon>Neisseria</taxon>
    </lineage>
</organism>
<dbReference type="SMART" id="SM00825">
    <property type="entry name" value="PKS_KS"/>
    <property type="match status" value="1"/>
</dbReference>
<reference evidence="15 16" key="1">
    <citation type="submission" date="2014-11" db="EMBL/GenBank/DDBJ databases">
        <title>Genome of a novel goose pathogen.</title>
        <authorList>
            <person name="Hansen C.M."/>
            <person name="Hueffer K."/>
            <person name="Choi S.C."/>
        </authorList>
    </citation>
    <scope>NUCLEOTIDE SEQUENCE [LARGE SCALE GENOMIC DNA]</scope>
    <source>
        <strain evidence="15 16">KH1503</strain>
    </source>
</reference>
<dbReference type="Pfam" id="PF00109">
    <property type="entry name" value="ketoacyl-synt"/>
    <property type="match status" value="1"/>
</dbReference>
<dbReference type="Pfam" id="PF02801">
    <property type="entry name" value="Ketoacyl-synt_C"/>
    <property type="match status" value="1"/>
</dbReference>
<evidence type="ECO:0000256" key="9">
    <source>
        <dbReference type="ARBA" id="ARBA00023160"/>
    </source>
</evidence>
<dbReference type="NCBIfam" id="NF005589">
    <property type="entry name" value="PRK07314.1"/>
    <property type="match status" value="1"/>
</dbReference>
<evidence type="ECO:0000256" key="8">
    <source>
        <dbReference type="ARBA" id="ARBA00023098"/>
    </source>
</evidence>
<evidence type="ECO:0000256" key="11">
    <source>
        <dbReference type="PIRNR" id="PIRNR000447"/>
    </source>
</evidence>
<keyword evidence="10 11" id="KW-0012">Acyltransferase</keyword>
<evidence type="ECO:0000256" key="6">
    <source>
        <dbReference type="ARBA" id="ARBA00022679"/>
    </source>
</evidence>
<protein>
    <recommendedName>
        <fullName evidence="4 11">3-oxoacyl-[acyl-carrier-protein] synthase 2</fullName>
        <ecNumber evidence="3 11">2.3.1.179</ecNumber>
    </recommendedName>
</protein>
<evidence type="ECO:0000256" key="1">
    <source>
        <dbReference type="ARBA" id="ARBA00005194"/>
    </source>
</evidence>
<comment type="catalytic activity">
    <reaction evidence="11">
        <text>(9Z)-hexadecenoyl-[ACP] + malonyl-[ACP] + H(+) = 3-oxo-(11Z)-octadecenoyl-[ACP] + holo-[ACP] + CO2</text>
        <dbReference type="Rhea" id="RHEA:55040"/>
        <dbReference type="Rhea" id="RHEA-COMP:9623"/>
        <dbReference type="Rhea" id="RHEA-COMP:9685"/>
        <dbReference type="Rhea" id="RHEA-COMP:10800"/>
        <dbReference type="Rhea" id="RHEA-COMP:14074"/>
        <dbReference type="ChEBI" id="CHEBI:15378"/>
        <dbReference type="ChEBI" id="CHEBI:16526"/>
        <dbReference type="ChEBI" id="CHEBI:64479"/>
        <dbReference type="ChEBI" id="CHEBI:78449"/>
        <dbReference type="ChEBI" id="CHEBI:83989"/>
        <dbReference type="ChEBI" id="CHEBI:138538"/>
        <dbReference type="EC" id="2.3.1.179"/>
    </reaction>
</comment>
<dbReference type="PANTHER" id="PTHR11712:SF336">
    <property type="entry name" value="3-OXOACYL-[ACYL-CARRIER-PROTEIN] SYNTHASE, MITOCHONDRIAL"/>
    <property type="match status" value="1"/>
</dbReference>
<keyword evidence="16" id="KW-1185">Reference proteome</keyword>
<name>A0A0J0YUQ6_9NEIS</name>
<dbReference type="InterPro" id="IPR014030">
    <property type="entry name" value="Ketoacyl_synth_N"/>
</dbReference>
<evidence type="ECO:0000313" key="16">
    <source>
        <dbReference type="Proteomes" id="UP000036027"/>
    </source>
</evidence>
<evidence type="ECO:0000256" key="2">
    <source>
        <dbReference type="ARBA" id="ARBA00008467"/>
    </source>
</evidence>
<evidence type="ECO:0000256" key="10">
    <source>
        <dbReference type="ARBA" id="ARBA00023315"/>
    </source>
</evidence>
<dbReference type="PATRIC" id="fig|1470200.3.peg.68"/>
<evidence type="ECO:0000313" key="15">
    <source>
        <dbReference type="EMBL" id="KLT73821.1"/>
    </source>
</evidence>
<dbReference type="InterPro" id="IPR020841">
    <property type="entry name" value="PKS_Beta-ketoAc_synthase_dom"/>
</dbReference>
<dbReference type="NCBIfam" id="TIGR03150">
    <property type="entry name" value="fabF"/>
    <property type="match status" value="1"/>
</dbReference>
<evidence type="ECO:0000256" key="5">
    <source>
        <dbReference type="ARBA" id="ARBA00022516"/>
    </source>
</evidence>
<dbReference type="EC" id="2.3.1.179" evidence="3 11"/>
<evidence type="ECO:0000256" key="7">
    <source>
        <dbReference type="ARBA" id="ARBA00022832"/>
    </source>
</evidence>
<feature type="active site" description="For beta-ketoacyl synthase activity" evidence="12">
    <location>
        <position position="165"/>
    </location>
</feature>
<dbReference type="AlphaFoldDB" id="A0A0J0YUQ6"/>
<dbReference type="PROSITE" id="PS00606">
    <property type="entry name" value="KS3_1"/>
    <property type="match status" value="1"/>
</dbReference>
<dbReference type="FunFam" id="3.40.47.10:FF:000009">
    <property type="entry name" value="3-oxoacyl-[acyl-carrier-protein] synthase 2"/>
    <property type="match status" value="1"/>
</dbReference>
<proteinExistence type="inferred from homology"/>
<keyword evidence="7" id="KW-0276">Fatty acid metabolism</keyword>
<dbReference type="InterPro" id="IPR018201">
    <property type="entry name" value="Ketoacyl_synth_AS"/>
</dbReference>
<gene>
    <name evidence="15" type="ORF">PL75_00300</name>
</gene>
<dbReference type="GO" id="GO:0004315">
    <property type="term" value="F:3-oxoacyl-[acyl-carrier-protein] synthase activity"/>
    <property type="evidence" value="ECO:0007669"/>
    <property type="project" value="UniProtKB-UniRule"/>
</dbReference>
<dbReference type="NCBIfam" id="NF004970">
    <property type="entry name" value="PRK06333.1"/>
    <property type="match status" value="1"/>
</dbReference>
<accession>A0A0J0YUQ6</accession>
<dbReference type="InterPro" id="IPR016039">
    <property type="entry name" value="Thiolase-like"/>
</dbReference>
<dbReference type="PROSITE" id="PS52004">
    <property type="entry name" value="KS3_2"/>
    <property type="match status" value="1"/>
</dbReference>
<dbReference type="InterPro" id="IPR000794">
    <property type="entry name" value="Beta-ketoacyl_synthase"/>
</dbReference>
<evidence type="ECO:0000259" key="14">
    <source>
        <dbReference type="PROSITE" id="PS52004"/>
    </source>
</evidence>
<evidence type="ECO:0000256" key="13">
    <source>
        <dbReference type="RuleBase" id="RU003694"/>
    </source>
</evidence>
<dbReference type="OrthoDB" id="9808669at2"/>
<comment type="pathway">
    <text evidence="1 11">Lipid metabolism; fatty acid biosynthesis.</text>
</comment>
<dbReference type="Gene3D" id="3.40.47.10">
    <property type="match status" value="1"/>
</dbReference>
<dbReference type="SUPFAM" id="SSF53901">
    <property type="entry name" value="Thiolase-like"/>
    <property type="match status" value="2"/>
</dbReference>
<evidence type="ECO:0000256" key="12">
    <source>
        <dbReference type="PIRSR" id="PIRSR000447-1"/>
    </source>
</evidence>
<keyword evidence="6 11" id="KW-0808">Transferase</keyword>
<dbReference type="EMBL" id="JTDO01000001">
    <property type="protein sequence ID" value="KLT73821.1"/>
    <property type="molecule type" value="Genomic_DNA"/>
</dbReference>
<evidence type="ECO:0000256" key="3">
    <source>
        <dbReference type="ARBA" id="ARBA00012356"/>
    </source>
</evidence>
<evidence type="ECO:0000256" key="4">
    <source>
        <dbReference type="ARBA" id="ARBA00014657"/>
    </source>
</evidence>
<sequence length="416" mass="43427">MSQRRVVITGLGQVSPVGNDVATAWNNLLAGRSGIDTITRFDASELNCQIAGEVKDFNIGDYISAKEARRMDVFIHYGIAAALQAVADAGLDDIEGLDKDRVGVNIGSGIGGLPSIEATGTAVQEVGPRKINPFFIPGSLINLIAGHVTILKGYRGPSYGMVSACTTGAHAIGDSARLIKYGDADIMIAGGAEGAICTLGMGGFAAMKALSTRNDDPKTASRPWDKGRDGFVMGEGAGILVLEELEHAKKRGAKIYAELVGFGMSSDAYHITAPNVEGPALAITRALHDAGLNATDVDYVNAHGTSTPLGDANETNALKLALGEEHARKIVVNSTKSMTGHLLGAAGGVEAVYSVLAVHEQKSPPTINIFEQDTESGCDLDYCANEARDVKIDVAISNSFGFGGTNGTLVFKKFTD</sequence>
<keyword evidence="8" id="KW-0443">Lipid metabolism</keyword>
<comment type="function">
    <text evidence="11">Involved in the type II fatty acid elongation cycle. Catalyzes the elongation of a wide range of acyl-ACP by the addition of two carbons from malonyl-ACP to an acyl acceptor. Can efficiently catalyze the conversion of palmitoleoyl-ACP (cis-hexadec-9-enoyl-ACP) to cis-vaccenoyl-ACP (cis-octadec-11-enoyl-ACP), an essential step in the thermal regulation of fatty acid composition.</text>
</comment>
<dbReference type="Proteomes" id="UP000036027">
    <property type="component" value="Unassembled WGS sequence"/>
</dbReference>
<comment type="similarity">
    <text evidence="2 11 13">Belongs to the thiolase-like superfamily. Beta-ketoacyl-ACP synthases family.</text>
</comment>
<dbReference type="InterPro" id="IPR014031">
    <property type="entry name" value="Ketoacyl_synth_C"/>
</dbReference>
<feature type="domain" description="Ketosynthase family 3 (KS3)" evidence="14">
    <location>
        <begin position="3"/>
        <end position="413"/>
    </location>
</feature>
<dbReference type="GO" id="GO:0005829">
    <property type="term" value="C:cytosol"/>
    <property type="evidence" value="ECO:0007669"/>
    <property type="project" value="TreeGrafter"/>
</dbReference>
<dbReference type="PIRSF" id="PIRSF000447">
    <property type="entry name" value="KAS_II"/>
    <property type="match status" value="1"/>
</dbReference>
<keyword evidence="5 11" id="KW-0444">Lipid biosynthesis</keyword>
<dbReference type="GO" id="GO:0006633">
    <property type="term" value="P:fatty acid biosynthetic process"/>
    <property type="evidence" value="ECO:0007669"/>
    <property type="project" value="UniProtKB-UniRule"/>
</dbReference>
<comment type="caution">
    <text evidence="15">The sequence shown here is derived from an EMBL/GenBank/DDBJ whole genome shotgun (WGS) entry which is preliminary data.</text>
</comment>
<dbReference type="PANTHER" id="PTHR11712">
    <property type="entry name" value="POLYKETIDE SYNTHASE-RELATED"/>
    <property type="match status" value="1"/>
</dbReference>
<dbReference type="CDD" id="cd00834">
    <property type="entry name" value="KAS_I_II"/>
    <property type="match status" value="1"/>
</dbReference>
<dbReference type="STRING" id="1470200.PL75_00300"/>
<dbReference type="InterPro" id="IPR017568">
    <property type="entry name" value="3-oxoacyl-ACP_synth-2"/>
</dbReference>